<proteinExistence type="predicted"/>
<dbReference type="Proteomes" id="UP000095286">
    <property type="component" value="Unplaced"/>
</dbReference>
<sequence length="191" mass="21959">MVITRKSRRPYVQLSQYPTKELAFEAASANKCMRIRKGLSTATPTFNCRFERCDYAVTIKKVGYQFGIFVTENNHQHDNVDITSLTAKEFMFTRKLDIDDFALKKTIEFKKAGAVTTAINNLLQNDTSVRCNITSKQLKNKIRNVQRNETSNVSSLKITTLDQLKYAYSKRNINDCNNSAFEHCFTTHIVH</sequence>
<name>A0AC35UFZ0_9BILA</name>
<dbReference type="WBParaSite" id="RSKR_0001085900.1">
    <property type="protein sequence ID" value="RSKR_0001085900.1"/>
    <property type="gene ID" value="RSKR_0001085900"/>
</dbReference>
<protein>
    <submittedName>
        <fullName evidence="2">FLYWCH-type domain-containing protein</fullName>
    </submittedName>
</protein>
<reference evidence="2" key="1">
    <citation type="submission" date="2016-11" db="UniProtKB">
        <authorList>
            <consortium name="WormBaseParasite"/>
        </authorList>
    </citation>
    <scope>IDENTIFICATION</scope>
    <source>
        <strain evidence="2">KR3021</strain>
    </source>
</reference>
<evidence type="ECO:0000313" key="1">
    <source>
        <dbReference type="Proteomes" id="UP000095286"/>
    </source>
</evidence>
<evidence type="ECO:0000313" key="2">
    <source>
        <dbReference type="WBParaSite" id="RSKR_0001085900.1"/>
    </source>
</evidence>
<accession>A0AC35UFZ0</accession>
<organism evidence="1 2">
    <name type="scientific">Rhabditophanes sp. KR3021</name>
    <dbReference type="NCBI Taxonomy" id="114890"/>
    <lineage>
        <taxon>Eukaryota</taxon>
        <taxon>Metazoa</taxon>
        <taxon>Ecdysozoa</taxon>
        <taxon>Nematoda</taxon>
        <taxon>Chromadorea</taxon>
        <taxon>Rhabditida</taxon>
        <taxon>Tylenchina</taxon>
        <taxon>Panagrolaimomorpha</taxon>
        <taxon>Strongyloidoidea</taxon>
        <taxon>Alloionematidae</taxon>
        <taxon>Rhabditophanes</taxon>
    </lineage>
</organism>